<dbReference type="Gene3D" id="3.40.50.1580">
    <property type="entry name" value="Nucleoside phosphorylase domain"/>
    <property type="match status" value="1"/>
</dbReference>
<dbReference type="AlphaFoldDB" id="A0A6J6F498"/>
<accession>A0A6J6F498</accession>
<sequence length="238" mass="25560">MPIHLRAEPGDYAPAVLCPGDPRRATYIANTFFDPGFRTVNEERGMMGYTGTYKGRPISVQTTGMGAPSAGIVFEELVMLGAERLVRVGTCGGLQPHLRMADTVIAMAASPDDRTPTRYAGMEGFAPSATYSLVEMAATMSKAVSDRVFVGSIVTSGLFYDPDPNTFGTWRKLGHLGVEMEAAMMYTIAAVKGIEALAMMTVSDVIDPDAGNVERISDEELKRGVDQMMRIACDVAVS</sequence>
<dbReference type="InterPro" id="IPR035994">
    <property type="entry name" value="Nucleoside_phosphorylase_sf"/>
</dbReference>
<evidence type="ECO:0000259" key="4">
    <source>
        <dbReference type="Pfam" id="PF01048"/>
    </source>
</evidence>
<proteinExistence type="inferred from homology"/>
<organism evidence="5">
    <name type="scientific">freshwater metagenome</name>
    <dbReference type="NCBI Taxonomy" id="449393"/>
    <lineage>
        <taxon>unclassified sequences</taxon>
        <taxon>metagenomes</taxon>
        <taxon>ecological metagenomes</taxon>
    </lineage>
</organism>
<comment type="similarity">
    <text evidence="1">Belongs to the PNP/UDP phosphorylase family.</text>
</comment>
<reference evidence="5" key="1">
    <citation type="submission" date="2020-05" db="EMBL/GenBank/DDBJ databases">
        <authorList>
            <person name="Chiriac C."/>
            <person name="Salcher M."/>
            <person name="Ghai R."/>
            <person name="Kavagutti S V."/>
        </authorList>
    </citation>
    <scope>NUCLEOTIDE SEQUENCE</scope>
</reference>
<dbReference type="InterPro" id="IPR018016">
    <property type="entry name" value="Nucleoside_phosphorylase_CS"/>
</dbReference>
<dbReference type="Pfam" id="PF01048">
    <property type="entry name" value="PNP_UDP_1"/>
    <property type="match status" value="1"/>
</dbReference>
<evidence type="ECO:0000256" key="3">
    <source>
        <dbReference type="ARBA" id="ARBA00022679"/>
    </source>
</evidence>
<evidence type="ECO:0000256" key="1">
    <source>
        <dbReference type="ARBA" id="ARBA00010456"/>
    </source>
</evidence>
<dbReference type="GO" id="GO:0004731">
    <property type="term" value="F:purine-nucleoside phosphorylase activity"/>
    <property type="evidence" value="ECO:0007669"/>
    <property type="project" value="TreeGrafter"/>
</dbReference>
<keyword evidence="2" id="KW-0328">Glycosyltransferase</keyword>
<dbReference type="GO" id="GO:0005829">
    <property type="term" value="C:cytosol"/>
    <property type="evidence" value="ECO:0007669"/>
    <property type="project" value="TreeGrafter"/>
</dbReference>
<dbReference type="GO" id="GO:0006152">
    <property type="term" value="P:purine nucleoside catabolic process"/>
    <property type="evidence" value="ECO:0007669"/>
    <property type="project" value="TreeGrafter"/>
</dbReference>
<dbReference type="PANTHER" id="PTHR43691:SF11">
    <property type="entry name" value="FI09636P-RELATED"/>
    <property type="match status" value="1"/>
</dbReference>
<evidence type="ECO:0000256" key="2">
    <source>
        <dbReference type="ARBA" id="ARBA00022676"/>
    </source>
</evidence>
<evidence type="ECO:0000313" key="5">
    <source>
        <dbReference type="EMBL" id="CAB4583386.1"/>
    </source>
</evidence>
<dbReference type="EMBL" id="CAEZTS010000104">
    <property type="protein sequence ID" value="CAB4583386.1"/>
    <property type="molecule type" value="Genomic_DNA"/>
</dbReference>
<gene>
    <name evidence="5" type="ORF">UFOPK1722_01189</name>
</gene>
<dbReference type="InterPro" id="IPR000845">
    <property type="entry name" value="Nucleoside_phosphorylase_d"/>
</dbReference>
<name>A0A6J6F498_9ZZZZ</name>
<keyword evidence="3" id="KW-0808">Transferase</keyword>
<dbReference type="CDD" id="cd17765">
    <property type="entry name" value="PNP_ThPNP_like"/>
    <property type="match status" value="1"/>
</dbReference>
<dbReference type="PANTHER" id="PTHR43691">
    <property type="entry name" value="URIDINE PHOSPHORYLASE"/>
    <property type="match status" value="1"/>
</dbReference>
<protein>
    <submittedName>
        <fullName evidence="5">Unannotated protein</fullName>
    </submittedName>
</protein>
<dbReference type="PROSITE" id="PS01232">
    <property type="entry name" value="PNP_UDP_1"/>
    <property type="match status" value="1"/>
</dbReference>
<feature type="domain" description="Nucleoside phosphorylase" evidence="4">
    <location>
        <begin position="16"/>
        <end position="228"/>
    </location>
</feature>
<dbReference type="SUPFAM" id="SSF53167">
    <property type="entry name" value="Purine and uridine phosphorylases"/>
    <property type="match status" value="1"/>
</dbReference>